<dbReference type="InterPro" id="IPR012337">
    <property type="entry name" value="RNaseH-like_sf"/>
</dbReference>
<dbReference type="Pfam" id="PF04937">
    <property type="entry name" value="DUF659"/>
    <property type="match status" value="1"/>
</dbReference>
<gene>
    <name evidence="2" type="ORF">SLEP1_g14846</name>
</gene>
<dbReference type="SUPFAM" id="SSF53098">
    <property type="entry name" value="Ribonuclease H-like"/>
    <property type="match status" value="1"/>
</dbReference>
<dbReference type="EMBL" id="BPVZ01000018">
    <property type="protein sequence ID" value="GKV02409.1"/>
    <property type="molecule type" value="Genomic_DNA"/>
</dbReference>
<evidence type="ECO:0000313" key="2">
    <source>
        <dbReference type="EMBL" id="GKV02409.1"/>
    </source>
</evidence>
<dbReference type="PANTHER" id="PTHR32166:SF122">
    <property type="entry name" value="OS09G0499600 PROTEIN"/>
    <property type="match status" value="1"/>
</dbReference>
<organism evidence="2 3">
    <name type="scientific">Rubroshorea leprosula</name>
    <dbReference type="NCBI Taxonomy" id="152421"/>
    <lineage>
        <taxon>Eukaryota</taxon>
        <taxon>Viridiplantae</taxon>
        <taxon>Streptophyta</taxon>
        <taxon>Embryophyta</taxon>
        <taxon>Tracheophyta</taxon>
        <taxon>Spermatophyta</taxon>
        <taxon>Magnoliopsida</taxon>
        <taxon>eudicotyledons</taxon>
        <taxon>Gunneridae</taxon>
        <taxon>Pentapetalae</taxon>
        <taxon>rosids</taxon>
        <taxon>malvids</taxon>
        <taxon>Malvales</taxon>
        <taxon>Dipterocarpaceae</taxon>
        <taxon>Rubroshorea</taxon>
    </lineage>
</organism>
<evidence type="ECO:0000313" key="3">
    <source>
        <dbReference type="Proteomes" id="UP001054252"/>
    </source>
</evidence>
<dbReference type="AlphaFoldDB" id="A0AAV5IW90"/>
<reference evidence="2 3" key="1">
    <citation type="journal article" date="2021" name="Commun. Biol.">
        <title>The genome of Shorea leprosula (Dipterocarpaceae) highlights the ecological relevance of drought in aseasonal tropical rainforests.</title>
        <authorList>
            <person name="Ng K.K.S."/>
            <person name="Kobayashi M.J."/>
            <person name="Fawcett J.A."/>
            <person name="Hatakeyama M."/>
            <person name="Paape T."/>
            <person name="Ng C.H."/>
            <person name="Ang C.C."/>
            <person name="Tnah L.H."/>
            <person name="Lee C.T."/>
            <person name="Nishiyama T."/>
            <person name="Sese J."/>
            <person name="O'Brien M.J."/>
            <person name="Copetti D."/>
            <person name="Mohd Noor M.I."/>
            <person name="Ong R.C."/>
            <person name="Putra M."/>
            <person name="Sireger I.Z."/>
            <person name="Indrioko S."/>
            <person name="Kosugi Y."/>
            <person name="Izuno A."/>
            <person name="Isagi Y."/>
            <person name="Lee S.L."/>
            <person name="Shimizu K.K."/>
        </authorList>
    </citation>
    <scope>NUCLEOTIDE SEQUENCE [LARGE SCALE GENOMIC DNA]</scope>
    <source>
        <strain evidence="2">214</strain>
    </source>
</reference>
<sequence>MAIVKWWYGANVPFHVARSKYYLPMWDAITSMGPGFKGPSYHDLRGPLLKCAVKEVNEWLLSLKSTWSTNGCSILANGWTNQRQQPIINFLVYCPRGSMFLKSIDTFGLTNDAETLERMFDEVVKEVGVENVVQFITDNDASYKAARKRLEAKYSTCFWSPCAAHCIDLMLENFSDVRYFPVIDTTIGKARKVTKFIYNHSWVLALMRRDYTNGRDLCRPTVTRLATHFLSIQCLLKFKKELRQMLTSDAWVGSSCQNQ</sequence>
<feature type="domain" description="DUF659" evidence="1">
    <location>
        <begin position="39"/>
        <end position="193"/>
    </location>
</feature>
<accession>A0AAV5IW90</accession>
<dbReference type="Proteomes" id="UP001054252">
    <property type="component" value="Unassembled WGS sequence"/>
</dbReference>
<keyword evidence="3" id="KW-1185">Reference proteome</keyword>
<evidence type="ECO:0000259" key="1">
    <source>
        <dbReference type="Pfam" id="PF04937"/>
    </source>
</evidence>
<protein>
    <recommendedName>
        <fullName evidence="1">DUF659 domain-containing protein</fullName>
    </recommendedName>
</protein>
<comment type="caution">
    <text evidence="2">The sequence shown here is derived from an EMBL/GenBank/DDBJ whole genome shotgun (WGS) entry which is preliminary data.</text>
</comment>
<dbReference type="InterPro" id="IPR007021">
    <property type="entry name" value="DUF659"/>
</dbReference>
<name>A0AAV5IW90_9ROSI</name>
<proteinExistence type="predicted"/>
<dbReference type="PANTHER" id="PTHR32166">
    <property type="entry name" value="OSJNBA0013A04.12 PROTEIN"/>
    <property type="match status" value="1"/>
</dbReference>